<proteinExistence type="inferred from homology"/>
<sequence>PGTPRNARAAKFRRAQSVQEETIASTSILRKSSRQSSRSRSSRRTSGSSLSSLSFSQRQAIVISWRLIRPQVNSTFRKIFLELEIACPKVKQIFYKAALVDAFNKDGENSATLEEHIKLTAKFFDDLLNVIDNENEFRALIRGMGAVHAVLARSCGFGGEIWERLGEIVMERICSLESCQKTREASRAWRTLIACVIDELRTGFEEEHRLVTRKTSSASDLPDEMLLEEDHSNERTMMNAPRCPYSAGAVNNADDLQSKLRELRLQYTSTVPLQ</sequence>
<evidence type="ECO:0000259" key="6">
    <source>
        <dbReference type="PROSITE" id="PS01033"/>
    </source>
</evidence>
<dbReference type="GO" id="GO:0046872">
    <property type="term" value="F:metal ion binding"/>
    <property type="evidence" value="ECO:0007669"/>
    <property type="project" value="UniProtKB-KW"/>
</dbReference>
<dbReference type="GO" id="GO:0005344">
    <property type="term" value="F:oxygen carrier activity"/>
    <property type="evidence" value="ECO:0007669"/>
    <property type="project" value="UniProtKB-KW"/>
</dbReference>
<dbReference type="PANTHER" id="PTHR46458">
    <property type="entry name" value="BLR2807 PROTEIN"/>
    <property type="match status" value="1"/>
</dbReference>
<dbReference type="GO" id="GO:0020037">
    <property type="term" value="F:heme binding"/>
    <property type="evidence" value="ECO:0007669"/>
    <property type="project" value="InterPro"/>
</dbReference>
<dbReference type="PANTHER" id="PTHR46458:SF11">
    <property type="entry name" value="GLOBIN-LIKE PROTEIN 9"/>
    <property type="match status" value="1"/>
</dbReference>
<dbReference type="CDD" id="cd01040">
    <property type="entry name" value="Mb-like"/>
    <property type="match status" value="1"/>
</dbReference>
<keyword evidence="1 4" id="KW-0349">Heme</keyword>
<dbReference type="Pfam" id="PF00042">
    <property type="entry name" value="Globin"/>
    <property type="match status" value="1"/>
</dbReference>
<keyword evidence="8" id="KW-1185">Reference proteome</keyword>
<dbReference type="Proteomes" id="UP001432027">
    <property type="component" value="Unassembled WGS sequence"/>
</dbReference>
<dbReference type="InterPro" id="IPR009050">
    <property type="entry name" value="Globin-like_sf"/>
</dbReference>
<accession>A0AAV5SRU8</accession>
<dbReference type="AlphaFoldDB" id="A0AAV5SRU8"/>
<feature type="compositionally biased region" description="Low complexity" evidence="5">
    <location>
        <begin position="25"/>
        <end position="50"/>
    </location>
</feature>
<evidence type="ECO:0000313" key="8">
    <source>
        <dbReference type="Proteomes" id="UP001432027"/>
    </source>
</evidence>
<dbReference type="EMBL" id="BTSX01000002">
    <property type="protein sequence ID" value="GMS82800.1"/>
    <property type="molecule type" value="Genomic_DNA"/>
</dbReference>
<organism evidence="7 8">
    <name type="scientific">Pristionchus entomophagus</name>
    <dbReference type="NCBI Taxonomy" id="358040"/>
    <lineage>
        <taxon>Eukaryota</taxon>
        <taxon>Metazoa</taxon>
        <taxon>Ecdysozoa</taxon>
        <taxon>Nematoda</taxon>
        <taxon>Chromadorea</taxon>
        <taxon>Rhabditida</taxon>
        <taxon>Rhabditina</taxon>
        <taxon>Diplogasteromorpha</taxon>
        <taxon>Diplogasteroidea</taxon>
        <taxon>Neodiplogasteridae</taxon>
        <taxon>Pristionchus</taxon>
    </lineage>
</organism>
<keyword evidence="2" id="KW-0479">Metal-binding</keyword>
<comment type="similarity">
    <text evidence="4">Belongs to the globin family.</text>
</comment>
<keyword evidence="4" id="KW-0813">Transport</keyword>
<feature type="domain" description="Globin" evidence="6">
    <location>
        <begin position="52"/>
        <end position="205"/>
    </location>
</feature>
<evidence type="ECO:0000313" key="7">
    <source>
        <dbReference type="EMBL" id="GMS82800.1"/>
    </source>
</evidence>
<evidence type="ECO:0000256" key="1">
    <source>
        <dbReference type="ARBA" id="ARBA00022617"/>
    </source>
</evidence>
<comment type="caution">
    <text evidence="7">The sequence shown here is derived from an EMBL/GenBank/DDBJ whole genome shotgun (WGS) entry which is preliminary data.</text>
</comment>
<evidence type="ECO:0000256" key="3">
    <source>
        <dbReference type="ARBA" id="ARBA00023004"/>
    </source>
</evidence>
<evidence type="ECO:0000256" key="2">
    <source>
        <dbReference type="ARBA" id="ARBA00022723"/>
    </source>
</evidence>
<protein>
    <recommendedName>
        <fullName evidence="6">Globin domain-containing protein</fullName>
    </recommendedName>
</protein>
<keyword evidence="4" id="KW-0561">Oxygen transport</keyword>
<dbReference type="InterPro" id="IPR044399">
    <property type="entry name" value="Mb-like_M"/>
</dbReference>
<dbReference type="SUPFAM" id="SSF46458">
    <property type="entry name" value="Globin-like"/>
    <property type="match status" value="1"/>
</dbReference>
<name>A0AAV5SRU8_9BILA</name>
<gene>
    <name evidence="7" type="ORF">PENTCL1PPCAC_4975</name>
</gene>
<dbReference type="InterPro" id="IPR000971">
    <property type="entry name" value="Globin"/>
</dbReference>
<dbReference type="PROSITE" id="PS01033">
    <property type="entry name" value="GLOBIN"/>
    <property type="match status" value="1"/>
</dbReference>
<feature type="non-terminal residue" evidence="7">
    <location>
        <position position="1"/>
    </location>
</feature>
<reference evidence="7" key="1">
    <citation type="submission" date="2023-10" db="EMBL/GenBank/DDBJ databases">
        <title>Genome assembly of Pristionchus species.</title>
        <authorList>
            <person name="Yoshida K."/>
            <person name="Sommer R.J."/>
        </authorList>
    </citation>
    <scope>NUCLEOTIDE SEQUENCE</scope>
    <source>
        <strain evidence="7">RS0144</strain>
    </source>
</reference>
<dbReference type="Gene3D" id="1.10.490.10">
    <property type="entry name" value="Globins"/>
    <property type="match status" value="1"/>
</dbReference>
<dbReference type="InterPro" id="IPR012292">
    <property type="entry name" value="Globin/Proto"/>
</dbReference>
<dbReference type="GO" id="GO:0019825">
    <property type="term" value="F:oxygen binding"/>
    <property type="evidence" value="ECO:0007669"/>
    <property type="project" value="InterPro"/>
</dbReference>
<feature type="region of interest" description="Disordered" evidence="5">
    <location>
        <begin position="1"/>
        <end position="50"/>
    </location>
</feature>
<evidence type="ECO:0000256" key="5">
    <source>
        <dbReference type="SAM" id="MobiDB-lite"/>
    </source>
</evidence>
<keyword evidence="3" id="KW-0408">Iron</keyword>
<evidence type="ECO:0000256" key="4">
    <source>
        <dbReference type="RuleBase" id="RU000356"/>
    </source>
</evidence>
<dbReference type="InterPro" id="IPR050532">
    <property type="entry name" value="Globin-like_OT"/>
</dbReference>